<evidence type="ECO:0000313" key="1">
    <source>
        <dbReference type="EMBL" id="QNQ10892.1"/>
    </source>
</evidence>
<dbReference type="Pfam" id="PF02566">
    <property type="entry name" value="OsmC"/>
    <property type="match status" value="1"/>
</dbReference>
<protein>
    <submittedName>
        <fullName evidence="1">OsmC family protein</fullName>
    </submittedName>
</protein>
<dbReference type="PANTHER" id="PTHR39624:SF2">
    <property type="entry name" value="OSMC-LIKE PROTEIN"/>
    <property type="match status" value="1"/>
</dbReference>
<evidence type="ECO:0000313" key="2">
    <source>
        <dbReference type="Proteomes" id="UP000516148"/>
    </source>
</evidence>
<dbReference type="SUPFAM" id="SSF82784">
    <property type="entry name" value="OsmC-like"/>
    <property type="match status" value="1"/>
</dbReference>
<dbReference type="InterPro" id="IPR003718">
    <property type="entry name" value="OsmC/Ohr_fam"/>
</dbReference>
<dbReference type="Proteomes" id="UP000516148">
    <property type="component" value="Chromosome"/>
</dbReference>
<dbReference type="KEGG" id="spap:H3Z74_06835"/>
<dbReference type="RefSeq" id="WP_187763182.1">
    <property type="nucleotide sequence ID" value="NZ_CP061038.1"/>
</dbReference>
<organism evidence="1 2">
    <name type="scientific">Sphingomonas alpina</name>
    <dbReference type="NCBI Taxonomy" id="653931"/>
    <lineage>
        <taxon>Bacteria</taxon>
        <taxon>Pseudomonadati</taxon>
        <taxon>Pseudomonadota</taxon>
        <taxon>Alphaproteobacteria</taxon>
        <taxon>Sphingomonadales</taxon>
        <taxon>Sphingomonadaceae</taxon>
        <taxon>Sphingomonas</taxon>
    </lineage>
</organism>
<sequence length="135" mass="14708">MVAVRIEYLGDLRCKALHGESGTELTTDAPKDNQGRGESFSPTDLLASALGSCILSVMGIKARALNIEIGGATAIVEKEMANAPVRRVHKLAVRIHVPQQLSQEHRHKLEEAAHSCPVHKSMHPDVQIPIEFSWG</sequence>
<dbReference type="EMBL" id="CP061038">
    <property type="protein sequence ID" value="QNQ10892.1"/>
    <property type="molecule type" value="Genomic_DNA"/>
</dbReference>
<dbReference type="PANTHER" id="PTHR39624">
    <property type="entry name" value="PROTEIN INVOLVED IN RIMO-MEDIATED BETA-METHYLTHIOLATION OF RIBOSOMAL PROTEIN S12 YCAO"/>
    <property type="match status" value="1"/>
</dbReference>
<gene>
    <name evidence="1" type="ORF">H3Z74_06835</name>
</gene>
<dbReference type="InterPro" id="IPR036102">
    <property type="entry name" value="OsmC/Ohrsf"/>
</dbReference>
<dbReference type="AlphaFoldDB" id="A0A7H0LMI9"/>
<dbReference type="Gene3D" id="3.30.300.20">
    <property type="match status" value="1"/>
</dbReference>
<reference evidence="1 2" key="1">
    <citation type="submission" date="2020-09" db="EMBL/GenBank/DDBJ databases">
        <title>Sphingomonas sp., a new species isolated from pork steak.</title>
        <authorList>
            <person name="Heidler von Heilborn D."/>
        </authorList>
    </citation>
    <scope>NUCLEOTIDE SEQUENCE [LARGE SCALE GENOMIC DNA]</scope>
    <source>
        <strain evidence="2">S8-3T</strain>
    </source>
</reference>
<accession>A0A7H0LMI9</accession>
<keyword evidence="2" id="KW-1185">Reference proteome</keyword>
<proteinExistence type="predicted"/>
<name>A0A7H0LMI9_9SPHN</name>
<dbReference type="InterPro" id="IPR015946">
    <property type="entry name" value="KH_dom-like_a/b"/>
</dbReference>